<dbReference type="EMBL" id="FOHA01000016">
    <property type="protein sequence ID" value="SES00279.1"/>
    <property type="molecule type" value="Genomic_DNA"/>
</dbReference>
<name>A0A1H9TT56_9LACT</name>
<gene>
    <name evidence="1" type="ORF">SAMN04488559_11618</name>
</gene>
<organism evidence="1 2">
    <name type="scientific">Isobaculum melis</name>
    <dbReference type="NCBI Taxonomy" id="142588"/>
    <lineage>
        <taxon>Bacteria</taxon>
        <taxon>Bacillati</taxon>
        <taxon>Bacillota</taxon>
        <taxon>Bacilli</taxon>
        <taxon>Lactobacillales</taxon>
        <taxon>Carnobacteriaceae</taxon>
        <taxon>Isobaculum</taxon>
    </lineage>
</organism>
<evidence type="ECO:0000313" key="1">
    <source>
        <dbReference type="EMBL" id="SES00279.1"/>
    </source>
</evidence>
<keyword evidence="2" id="KW-1185">Reference proteome</keyword>
<dbReference type="STRING" id="142588.SAMN04488559_11618"/>
<proteinExistence type="predicted"/>
<dbReference type="Proteomes" id="UP000198948">
    <property type="component" value="Unassembled WGS sequence"/>
</dbReference>
<protein>
    <submittedName>
        <fullName evidence="1">Uncharacterized protein</fullName>
    </submittedName>
</protein>
<reference evidence="1 2" key="1">
    <citation type="submission" date="2016-10" db="EMBL/GenBank/DDBJ databases">
        <authorList>
            <person name="de Groot N.N."/>
        </authorList>
    </citation>
    <scope>NUCLEOTIDE SEQUENCE [LARGE SCALE GENOMIC DNA]</scope>
    <source>
        <strain evidence="1 2">DSM 13760</strain>
    </source>
</reference>
<dbReference type="AlphaFoldDB" id="A0A1H9TT56"/>
<sequence>MKKISIAIVLSILLGTLLYYNHLEEKNRPKIGHLV</sequence>
<evidence type="ECO:0000313" key="2">
    <source>
        <dbReference type="Proteomes" id="UP000198948"/>
    </source>
</evidence>
<accession>A0A1H9TT56</accession>